<dbReference type="AlphaFoldDB" id="A0A1B1N3F4"/>
<gene>
    <name evidence="1" type="ORF">AWM70_16200</name>
</gene>
<evidence type="ECO:0000313" key="1">
    <source>
        <dbReference type="EMBL" id="ANS75936.1"/>
    </source>
</evidence>
<name>A0A1B1N3F4_9BACL</name>
<dbReference type="SUPFAM" id="SSF55785">
    <property type="entry name" value="PYP-like sensor domain (PAS domain)"/>
    <property type="match status" value="1"/>
</dbReference>
<evidence type="ECO:0008006" key="3">
    <source>
        <dbReference type="Google" id="ProtNLM"/>
    </source>
</evidence>
<sequence length="116" mass="13144">MDERLDSTAGGHLSLDQNLRVCAVDDSFCRLFEYKEKGVIGVHFESLLTRASRVFFQMYFLPLIRLNHHVDRMNLKVKTGNGGTSSVLFHADLRNCGEEWIYDCSLIPIAGVNEHG</sequence>
<dbReference type="InterPro" id="IPR035965">
    <property type="entry name" value="PAS-like_dom_sf"/>
</dbReference>
<keyword evidence="2" id="KW-1185">Reference proteome</keyword>
<reference evidence="1 2" key="1">
    <citation type="submission" date="2016-01" db="EMBL/GenBank/DDBJ databases">
        <title>Complete Genome Sequence of Paenibacillus yonginensis DCY84, a novel Plant Growth-Promoting Bacteria with Elicitation of Induced Systemic Resistance.</title>
        <authorList>
            <person name="Kim Y.J."/>
            <person name="Yang D.C."/>
            <person name="Sukweenadhi J."/>
        </authorList>
    </citation>
    <scope>NUCLEOTIDE SEQUENCE [LARGE SCALE GENOMIC DNA]</scope>
    <source>
        <strain evidence="1 2">DCY84</strain>
    </source>
</reference>
<dbReference type="STRING" id="1462996.AWM70_16200"/>
<protein>
    <recommendedName>
        <fullName evidence="3">PAS domain-containing protein</fullName>
    </recommendedName>
</protein>
<dbReference type="KEGG" id="pyg:AWM70_16200"/>
<dbReference type="EMBL" id="CP014167">
    <property type="protein sequence ID" value="ANS75936.1"/>
    <property type="molecule type" value="Genomic_DNA"/>
</dbReference>
<dbReference type="Proteomes" id="UP000092573">
    <property type="component" value="Chromosome"/>
</dbReference>
<accession>A0A1B1N3F4</accession>
<proteinExistence type="predicted"/>
<organism evidence="1 2">
    <name type="scientific">Paenibacillus yonginensis</name>
    <dbReference type="NCBI Taxonomy" id="1462996"/>
    <lineage>
        <taxon>Bacteria</taxon>
        <taxon>Bacillati</taxon>
        <taxon>Bacillota</taxon>
        <taxon>Bacilli</taxon>
        <taxon>Bacillales</taxon>
        <taxon>Paenibacillaceae</taxon>
        <taxon>Paenibacillus</taxon>
    </lineage>
</organism>
<dbReference type="Gene3D" id="3.30.450.20">
    <property type="entry name" value="PAS domain"/>
    <property type="match status" value="1"/>
</dbReference>
<evidence type="ECO:0000313" key="2">
    <source>
        <dbReference type="Proteomes" id="UP000092573"/>
    </source>
</evidence>